<dbReference type="AlphaFoldDB" id="A0AAV9EG41"/>
<feature type="region of interest" description="Disordered" evidence="1">
    <location>
        <begin position="1"/>
        <end position="52"/>
    </location>
</feature>
<dbReference type="Proteomes" id="UP001180020">
    <property type="component" value="Unassembled WGS sequence"/>
</dbReference>
<organism evidence="2 3">
    <name type="scientific">Acorus calamus</name>
    <name type="common">Sweet flag</name>
    <dbReference type="NCBI Taxonomy" id="4465"/>
    <lineage>
        <taxon>Eukaryota</taxon>
        <taxon>Viridiplantae</taxon>
        <taxon>Streptophyta</taxon>
        <taxon>Embryophyta</taxon>
        <taxon>Tracheophyta</taxon>
        <taxon>Spermatophyta</taxon>
        <taxon>Magnoliopsida</taxon>
        <taxon>Liliopsida</taxon>
        <taxon>Acoraceae</taxon>
        <taxon>Acorus</taxon>
    </lineage>
</organism>
<proteinExistence type="predicted"/>
<dbReference type="EMBL" id="JAUJYO010000008">
    <property type="protein sequence ID" value="KAK1310987.1"/>
    <property type="molecule type" value="Genomic_DNA"/>
</dbReference>
<reference evidence="2" key="1">
    <citation type="journal article" date="2023" name="Nat. Commun.">
        <title>Diploid and tetraploid genomes of Acorus and the evolution of monocots.</title>
        <authorList>
            <person name="Ma L."/>
            <person name="Liu K.W."/>
            <person name="Li Z."/>
            <person name="Hsiao Y.Y."/>
            <person name="Qi Y."/>
            <person name="Fu T."/>
            <person name="Tang G.D."/>
            <person name="Zhang D."/>
            <person name="Sun W.H."/>
            <person name="Liu D.K."/>
            <person name="Li Y."/>
            <person name="Chen G.Z."/>
            <person name="Liu X.D."/>
            <person name="Liao X.Y."/>
            <person name="Jiang Y.T."/>
            <person name="Yu X."/>
            <person name="Hao Y."/>
            <person name="Huang J."/>
            <person name="Zhao X.W."/>
            <person name="Ke S."/>
            <person name="Chen Y.Y."/>
            <person name="Wu W.L."/>
            <person name="Hsu J.L."/>
            <person name="Lin Y.F."/>
            <person name="Huang M.D."/>
            <person name="Li C.Y."/>
            <person name="Huang L."/>
            <person name="Wang Z.W."/>
            <person name="Zhao X."/>
            <person name="Zhong W.Y."/>
            <person name="Peng D.H."/>
            <person name="Ahmad S."/>
            <person name="Lan S."/>
            <person name="Zhang J.S."/>
            <person name="Tsai W.C."/>
            <person name="Van de Peer Y."/>
            <person name="Liu Z.J."/>
        </authorList>
    </citation>
    <scope>NUCLEOTIDE SEQUENCE</scope>
    <source>
        <strain evidence="2">CP</strain>
    </source>
</reference>
<sequence>MPPRKNLPSLPPPVTRSALRTALSDPGGLPKDVLRPDGDYPRHDTDETRRDAEVTELHQAMDEMRRENERLRNLLDIPPEQGAGPHHQTPEGGIPSREDLSGMQQLSVNKVRRLELLPDAVVSGAERIAS</sequence>
<evidence type="ECO:0000313" key="3">
    <source>
        <dbReference type="Proteomes" id="UP001180020"/>
    </source>
</evidence>
<protein>
    <submittedName>
        <fullName evidence="2">Uncharacterized protein</fullName>
    </submittedName>
</protein>
<reference evidence="2" key="2">
    <citation type="submission" date="2023-06" db="EMBL/GenBank/DDBJ databases">
        <authorList>
            <person name="Ma L."/>
            <person name="Liu K.-W."/>
            <person name="Li Z."/>
            <person name="Hsiao Y.-Y."/>
            <person name="Qi Y."/>
            <person name="Fu T."/>
            <person name="Tang G."/>
            <person name="Zhang D."/>
            <person name="Sun W.-H."/>
            <person name="Liu D.-K."/>
            <person name="Li Y."/>
            <person name="Chen G.-Z."/>
            <person name="Liu X.-D."/>
            <person name="Liao X.-Y."/>
            <person name="Jiang Y.-T."/>
            <person name="Yu X."/>
            <person name="Hao Y."/>
            <person name="Huang J."/>
            <person name="Zhao X.-W."/>
            <person name="Ke S."/>
            <person name="Chen Y.-Y."/>
            <person name="Wu W.-L."/>
            <person name="Hsu J.-L."/>
            <person name="Lin Y.-F."/>
            <person name="Huang M.-D."/>
            <person name="Li C.-Y."/>
            <person name="Huang L."/>
            <person name="Wang Z.-W."/>
            <person name="Zhao X."/>
            <person name="Zhong W.-Y."/>
            <person name="Peng D.-H."/>
            <person name="Ahmad S."/>
            <person name="Lan S."/>
            <person name="Zhang J.-S."/>
            <person name="Tsai W.-C."/>
            <person name="Van De Peer Y."/>
            <person name="Liu Z.-J."/>
        </authorList>
    </citation>
    <scope>NUCLEOTIDE SEQUENCE</scope>
    <source>
        <strain evidence="2">CP</strain>
        <tissue evidence="2">Leaves</tissue>
    </source>
</reference>
<evidence type="ECO:0000256" key="1">
    <source>
        <dbReference type="SAM" id="MobiDB-lite"/>
    </source>
</evidence>
<accession>A0AAV9EG41</accession>
<feature type="compositionally biased region" description="Basic and acidic residues" evidence="1">
    <location>
        <begin position="32"/>
        <end position="52"/>
    </location>
</feature>
<evidence type="ECO:0000313" key="2">
    <source>
        <dbReference type="EMBL" id="KAK1310987.1"/>
    </source>
</evidence>
<feature type="compositionally biased region" description="Pro residues" evidence="1">
    <location>
        <begin position="1"/>
        <end position="14"/>
    </location>
</feature>
<name>A0AAV9EG41_ACOCL</name>
<comment type="caution">
    <text evidence="2">The sequence shown here is derived from an EMBL/GenBank/DDBJ whole genome shotgun (WGS) entry which is preliminary data.</text>
</comment>
<feature type="region of interest" description="Disordered" evidence="1">
    <location>
        <begin position="76"/>
        <end position="100"/>
    </location>
</feature>
<gene>
    <name evidence="2" type="ORF">QJS10_CPA08g00608</name>
</gene>
<keyword evidence="3" id="KW-1185">Reference proteome</keyword>